<dbReference type="Pfam" id="PF13519">
    <property type="entry name" value="VWA_2"/>
    <property type="match status" value="1"/>
</dbReference>
<protein>
    <submittedName>
        <fullName evidence="4">BatA and WFA domain-containing protein</fullName>
    </submittedName>
</protein>
<keyword evidence="1" id="KW-1133">Transmembrane helix</keyword>
<feature type="transmembrane region" description="Helical" evidence="1">
    <location>
        <begin position="59"/>
        <end position="76"/>
    </location>
</feature>
<dbReference type="PANTHER" id="PTHR37464:SF1">
    <property type="entry name" value="BLL2463 PROTEIN"/>
    <property type="match status" value="1"/>
</dbReference>
<feature type="domain" description="VWFA" evidence="3">
    <location>
        <begin position="90"/>
        <end position="191"/>
    </location>
</feature>
<dbReference type="SUPFAM" id="SSF53300">
    <property type="entry name" value="vWA-like"/>
    <property type="match status" value="1"/>
</dbReference>
<proteinExistence type="predicted"/>
<evidence type="ECO:0000259" key="3">
    <source>
        <dbReference type="Pfam" id="PF13519"/>
    </source>
</evidence>
<accession>A0ABW0TGP7</accession>
<dbReference type="EMBL" id="JBHSNO010000005">
    <property type="protein sequence ID" value="MFC5588596.1"/>
    <property type="molecule type" value="Genomic_DNA"/>
</dbReference>
<dbReference type="InterPro" id="IPR002035">
    <property type="entry name" value="VWF_A"/>
</dbReference>
<feature type="transmembrane region" description="Helical" evidence="1">
    <location>
        <begin position="6"/>
        <end position="24"/>
    </location>
</feature>
<dbReference type="RefSeq" id="WP_381432018.1">
    <property type="nucleotide sequence ID" value="NZ_JBHSNO010000005.1"/>
</dbReference>
<keyword evidence="5" id="KW-1185">Reference proteome</keyword>
<evidence type="ECO:0000313" key="5">
    <source>
        <dbReference type="Proteomes" id="UP001596109"/>
    </source>
</evidence>
<dbReference type="PANTHER" id="PTHR37464">
    <property type="entry name" value="BLL2463 PROTEIN"/>
    <property type="match status" value="1"/>
</dbReference>
<keyword evidence="1" id="KW-0812">Transmembrane</keyword>
<evidence type="ECO:0000259" key="2">
    <source>
        <dbReference type="Pfam" id="PF07584"/>
    </source>
</evidence>
<keyword evidence="1" id="KW-0472">Membrane</keyword>
<dbReference type="Pfam" id="PF07584">
    <property type="entry name" value="BatA"/>
    <property type="match status" value="1"/>
</dbReference>
<dbReference type="InterPro" id="IPR024163">
    <property type="entry name" value="Aerotolerance_reg_N"/>
</dbReference>
<evidence type="ECO:0000256" key="1">
    <source>
        <dbReference type="SAM" id="Phobius"/>
    </source>
</evidence>
<dbReference type="InterPro" id="IPR036465">
    <property type="entry name" value="vWFA_dom_sf"/>
</dbReference>
<comment type="caution">
    <text evidence="4">The sequence shown here is derived from an EMBL/GenBank/DDBJ whole genome shotgun (WGS) entry which is preliminary data.</text>
</comment>
<sequence>MGFDNLINSWMLIFPSAVVLYYFFRKRYETQTISSTLFWEQSMRETKVAPYLKNLQRNALFYLQMAALLLFVFILLEPYLNREEATGGHTIFIVDTSASMLVGKGGATLFEKHQEAMKELAGSRIGEPITIITTGSEPSIVVREDTDGESVRTAIDALAVAYEHEQMERALELARSITSEGSADIHIYTDALERALFSEEQGYLAWIVHGSKEEPSTNLSIDKFGAVKTAEGTEAIVKVVNDSLRDHTGEVQITDALTEKVLVNDSFTVESGKEALLSFKRLPDSQAMRAEIRVDDAYAADNTAYVLLGDEMSEAVVDGQLHELVKRAFEVIGLTVTTGSANEIQVAQDSEIIVTNDVTFLEKGIKPIILVGRNDKSAESVSGMTSSTDDALFAIADITDVYVSALYPPFPSYTTIATVGDQPFIQKSKRSDIVILADIELTDWPLHPSFPLFIWSASELLRSESGSLGTFVPNERKTVLSSGIEKYLELYTLTDEYVTTFVDGSDFIAPSKPGIYKVLDSGTEKWLAVQLESTEKEIKPGTSYKIERMNHGEVVEGGKNRIGWYFLIPVLLLLLIEWEVQRRRGYPN</sequence>
<evidence type="ECO:0000313" key="4">
    <source>
        <dbReference type="EMBL" id="MFC5588596.1"/>
    </source>
</evidence>
<dbReference type="Gene3D" id="3.40.50.410">
    <property type="entry name" value="von Willebrand factor, type A domain"/>
    <property type="match status" value="1"/>
</dbReference>
<reference evidence="5" key="1">
    <citation type="journal article" date="2019" name="Int. J. Syst. Evol. Microbiol.">
        <title>The Global Catalogue of Microorganisms (GCM) 10K type strain sequencing project: providing services to taxonomists for standard genome sequencing and annotation.</title>
        <authorList>
            <consortium name="The Broad Institute Genomics Platform"/>
            <consortium name="The Broad Institute Genome Sequencing Center for Infectious Disease"/>
            <person name="Wu L."/>
            <person name="Ma J."/>
        </authorList>
    </citation>
    <scope>NUCLEOTIDE SEQUENCE [LARGE SCALE GENOMIC DNA]</scope>
    <source>
        <strain evidence="5">CGMCC 4.1434</strain>
    </source>
</reference>
<organism evidence="4 5">
    <name type="scientific">Sporosarcina soli</name>
    <dbReference type="NCBI Taxonomy" id="334736"/>
    <lineage>
        <taxon>Bacteria</taxon>
        <taxon>Bacillati</taxon>
        <taxon>Bacillota</taxon>
        <taxon>Bacilli</taxon>
        <taxon>Bacillales</taxon>
        <taxon>Caryophanaceae</taxon>
        <taxon>Sporosarcina</taxon>
    </lineage>
</organism>
<gene>
    <name evidence="4" type="ORF">ACFPRA_06845</name>
</gene>
<name>A0ABW0TGP7_9BACL</name>
<dbReference type="Proteomes" id="UP001596109">
    <property type="component" value="Unassembled WGS sequence"/>
</dbReference>
<feature type="domain" description="Aerotolerance regulator N-terminal" evidence="2">
    <location>
        <begin position="1"/>
        <end position="78"/>
    </location>
</feature>